<reference evidence="4" key="1">
    <citation type="journal article" date="2013" name="Proc. Natl. Acad. Sci. U.S.A.">
        <title>A new member of the 4-methylideneimidazole-5-one-containing aminomutase family from the enediyne kedarcidin biosynthetic pathway.</title>
        <authorList>
            <person name="Huang S.X."/>
            <person name="Lohman J.R."/>
            <person name="Huang T."/>
            <person name="Shen B."/>
        </authorList>
    </citation>
    <scope>NUCLEOTIDE SEQUENCE</scope>
    <source>
        <strain evidence="4">ATCC 53650</strain>
    </source>
</reference>
<evidence type="ECO:0000259" key="3">
    <source>
        <dbReference type="PROSITE" id="PS50075"/>
    </source>
</evidence>
<dbReference type="SMART" id="SM00823">
    <property type="entry name" value="PKS_PP"/>
    <property type="match status" value="1"/>
</dbReference>
<dbReference type="AlphaFoldDB" id="K4P182"/>
<evidence type="ECO:0000313" key="4">
    <source>
        <dbReference type="EMBL" id="AFV52209.1"/>
    </source>
</evidence>
<dbReference type="EMBL" id="JX679499">
    <property type="protein sequence ID" value="AFV52209.1"/>
    <property type="molecule type" value="Genomic_DNA"/>
</dbReference>
<accession>K4P182</accession>
<sequence>MTDQSRADRTTVVAVVEEIWRDVLDVPSGYEDATFIELNGQSITAVLIVNRIEEELGVVVDIGELFEDPRLDQFIEHVARLSRESLADR</sequence>
<evidence type="ECO:0000256" key="2">
    <source>
        <dbReference type="ARBA" id="ARBA00022553"/>
    </source>
</evidence>
<dbReference type="SMR" id="K4P182"/>
<dbReference type="Pfam" id="PF00550">
    <property type="entry name" value="PP-binding"/>
    <property type="match status" value="1"/>
</dbReference>
<dbReference type="InterPro" id="IPR009081">
    <property type="entry name" value="PP-bd_ACP"/>
</dbReference>
<keyword evidence="2" id="KW-0597">Phosphoprotein</keyword>
<organism evidence="4">
    <name type="scientific">Streptoalloteichus sp. ATCC 53650</name>
    <dbReference type="NCBI Taxonomy" id="756733"/>
    <lineage>
        <taxon>Bacteria</taxon>
        <taxon>Bacillati</taxon>
        <taxon>Actinomycetota</taxon>
        <taxon>Actinomycetes</taxon>
        <taxon>Pseudonocardiales</taxon>
        <taxon>Pseudonocardiaceae</taxon>
        <taxon>Streptoalloteichus</taxon>
    </lineage>
</organism>
<evidence type="ECO:0000256" key="1">
    <source>
        <dbReference type="ARBA" id="ARBA00022450"/>
    </source>
</evidence>
<dbReference type="PROSITE" id="PS50075">
    <property type="entry name" value="CARRIER"/>
    <property type="match status" value="1"/>
</dbReference>
<dbReference type="InterPro" id="IPR036736">
    <property type="entry name" value="ACP-like_sf"/>
</dbReference>
<protein>
    <submittedName>
        <fullName evidence="4">NRPS peptidyl-carrier protein</fullName>
    </submittedName>
</protein>
<feature type="domain" description="Carrier" evidence="3">
    <location>
        <begin position="7"/>
        <end position="82"/>
    </location>
</feature>
<dbReference type="SUPFAM" id="SSF47336">
    <property type="entry name" value="ACP-like"/>
    <property type="match status" value="1"/>
</dbReference>
<name>K4P182_9PSEU</name>
<dbReference type="KEGG" id="ag:AFV52209"/>
<dbReference type="InterPro" id="IPR020806">
    <property type="entry name" value="PKS_PP-bd"/>
</dbReference>
<keyword evidence="1" id="KW-0596">Phosphopantetheine</keyword>
<dbReference type="GO" id="GO:0031177">
    <property type="term" value="F:phosphopantetheine binding"/>
    <property type="evidence" value="ECO:0007669"/>
    <property type="project" value="InterPro"/>
</dbReference>
<dbReference type="Gene3D" id="1.10.1200.10">
    <property type="entry name" value="ACP-like"/>
    <property type="match status" value="1"/>
</dbReference>
<proteinExistence type="predicted"/>